<gene>
    <name evidence="2" type="ORF">BRLA_c012590</name>
</gene>
<dbReference type="RefSeq" id="WP_003346149.1">
    <property type="nucleotide sequence ID" value="NZ_CP007806.1"/>
</dbReference>
<dbReference type="HOGENOM" id="CLU_1248668_0_0_9"/>
<evidence type="ECO:0000313" key="3">
    <source>
        <dbReference type="Proteomes" id="UP000005850"/>
    </source>
</evidence>
<proteinExistence type="predicted"/>
<protein>
    <recommendedName>
        <fullName evidence="4">PilZ domain-containing protein</fullName>
    </recommendedName>
</protein>
<sequence>MGTMGEDRQLVRGTIVHVSRENESVALKDAMIEYQKGDYLLLSCILDQANPSFLGCILHVRFNEGQEYQAYEVYTEKIAWPVVIMGLLPVRTESVAEGSKQQKGQTSSSVESSHDATRQAILAKLKGSKQDASALTNNQSGNRENQAQQLVNPDFIINVPYKRMGAKPNEELGEGVLLSFSEKELHVGTDGYLAKGDFVNLSFVIPRTKTEVVAMTKVIEKRFDNNITIVTLSITDVDPAQHAELIAYHKTMLS</sequence>
<dbReference type="STRING" id="1042163.BRLA_c012590"/>
<feature type="region of interest" description="Disordered" evidence="1">
    <location>
        <begin position="127"/>
        <end position="147"/>
    </location>
</feature>
<dbReference type="Proteomes" id="UP000005850">
    <property type="component" value="Chromosome"/>
</dbReference>
<dbReference type="KEGG" id="blr:BRLA_c012590"/>
<feature type="compositionally biased region" description="Polar residues" evidence="1">
    <location>
        <begin position="130"/>
        <end position="147"/>
    </location>
</feature>
<evidence type="ECO:0000313" key="2">
    <source>
        <dbReference type="EMBL" id="AIG25599.1"/>
    </source>
</evidence>
<evidence type="ECO:0008006" key="4">
    <source>
        <dbReference type="Google" id="ProtNLM"/>
    </source>
</evidence>
<name>A0A075R135_BRELA</name>
<evidence type="ECO:0000256" key="1">
    <source>
        <dbReference type="SAM" id="MobiDB-lite"/>
    </source>
</evidence>
<reference evidence="2 3" key="1">
    <citation type="journal article" date="2011" name="J. Bacteriol.">
        <title>Genome sequence of Brevibacillus laterosporus LMG 15441, a pathogen of invertebrates.</title>
        <authorList>
            <person name="Djukic M."/>
            <person name="Poehlein A."/>
            <person name="Thurmer A."/>
            <person name="Daniel R."/>
        </authorList>
    </citation>
    <scope>NUCLEOTIDE SEQUENCE [LARGE SCALE GENOMIC DNA]</scope>
    <source>
        <strain evidence="2 3">LMG 15441</strain>
    </source>
</reference>
<dbReference type="EMBL" id="CP007806">
    <property type="protein sequence ID" value="AIG25599.1"/>
    <property type="molecule type" value="Genomic_DNA"/>
</dbReference>
<dbReference type="AlphaFoldDB" id="A0A075R135"/>
<keyword evidence="3" id="KW-1185">Reference proteome</keyword>
<organism evidence="2 3">
    <name type="scientific">Brevibacillus laterosporus LMG 15441</name>
    <dbReference type="NCBI Taxonomy" id="1042163"/>
    <lineage>
        <taxon>Bacteria</taxon>
        <taxon>Bacillati</taxon>
        <taxon>Bacillota</taxon>
        <taxon>Bacilli</taxon>
        <taxon>Bacillales</taxon>
        <taxon>Paenibacillaceae</taxon>
        <taxon>Brevibacillus</taxon>
    </lineage>
</organism>
<accession>A0A075R135</accession>